<dbReference type="RefSeq" id="WP_144888163.1">
    <property type="nucleotide sequence ID" value="NZ_VLLE01000006.1"/>
</dbReference>
<accession>A0A562SDX3</accession>
<feature type="signal peptide" evidence="4">
    <location>
        <begin position="1"/>
        <end position="25"/>
    </location>
</feature>
<keyword evidence="2 3" id="KW-0802">TPR repeat</keyword>
<organism evidence="5 6">
    <name type="scientific">Lacibacter cauensis</name>
    <dbReference type="NCBI Taxonomy" id="510947"/>
    <lineage>
        <taxon>Bacteria</taxon>
        <taxon>Pseudomonadati</taxon>
        <taxon>Bacteroidota</taxon>
        <taxon>Chitinophagia</taxon>
        <taxon>Chitinophagales</taxon>
        <taxon>Chitinophagaceae</taxon>
        <taxon>Lacibacter</taxon>
    </lineage>
</organism>
<evidence type="ECO:0000313" key="6">
    <source>
        <dbReference type="Proteomes" id="UP000316167"/>
    </source>
</evidence>
<evidence type="ECO:0000256" key="1">
    <source>
        <dbReference type="ARBA" id="ARBA00022737"/>
    </source>
</evidence>
<dbReference type="AlphaFoldDB" id="A0A562SDX3"/>
<feature type="repeat" description="TPR" evidence="3">
    <location>
        <begin position="226"/>
        <end position="259"/>
    </location>
</feature>
<evidence type="ECO:0000256" key="3">
    <source>
        <dbReference type="PROSITE-ProRule" id="PRU00339"/>
    </source>
</evidence>
<dbReference type="Pfam" id="PF13181">
    <property type="entry name" value="TPR_8"/>
    <property type="match status" value="1"/>
</dbReference>
<dbReference type="SUPFAM" id="SSF48452">
    <property type="entry name" value="TPR-like"/>
    <property type="match status" value="1"/>
</dbReference>
<dbReference type="InterPro" id="IPR051685">
    <property type="entry name" value="Ycf3/AcsC/BcsC/TPR_MFPF"/>
</dbReference>
<dbReference type="Gene3D" id="1.25.40.10">
    <property type="entry name" value="Tetratricopeptide repeat domain"/>
    <property type="match status" value="2"/>
</dbReference>
<dbReference type="Proteomes" id="UP000316167">
    <property type="component" value="Unassembled WGS sequence"/>
</dbReference>
<dbReference type="PANTHER" id="PTHR44943:SF8">
    <property type="entry name" value="TPR REPEAT-CONTAINING PROTEIN MJ0263"/>
    <property type="match status" value="1"/>
</dbReference>
<dbReference type="PROSITE" id="PS50005">
    <property type="entry name" value="TPR"/>
    <property type="match status" value="1"/>
</dbReference>
<name>A0A562SDX3_9BACT</name>
<feature type="chain" id="PRO_5021826600" evidence="4">
    <location>
        <begin position="26"/>
        <end position="273"/>
    </location>
</feature>
<dbReference type="SMART" id="SM00028">
    <property type="entry name" value="TPR"/>
    <property type="match status" value="4"/>
</dbReference>
<keyword evidence="6" id="KW-1185">Reference proteome</keyword>
<evidence type="ECO:0000313" key="5">
    <source>
        <dbReference type="EMBL" id="TWI79398.1"/>
    </source>
</evidence>
<dbReference type="PANTHER" id="PTHR44943">
    <property type="entry name" value="CELLULOSE SYNTHASE OPERON PROTEIN C"/>
    <property type="match status" value="1"/>
</dbReference>
<dbReference type="PROSITE" id="PS51257">
    <property type="entry name" value="PROKAR_LIPOPROTEIN"/>
    <property type="match status" value="1"/>
</dbReference>
<dbReference type="InterPro" id="IPR019734">
    <property type="entry name" value="TPR_rpt"/>
</dbReference>
<dbReference type="OrthoDB" id="639380at2"/>
<sequence>MQLKALSIFGFLVLFSFGCTNNSPADTTEKPTTPAANKKLEALEKQVESNPQADSLREGLVVELVQNNQYDKALAQVEQLLQKQPGNPAYLFMKADALERKGDTSNAITAYQQSIQSAGVFNEAELRLASLYAETGNKTAVVLCDALLKDASAVQMRSDILFVKAAYYSKVKDVAKALSIYNQIIREDYTYMEAYIEKGLLFYDQQKYAEAWKIFQQSTNVSNKYADGYFWMAKAEEKMNKTKEAIDNYKRSLALDQSITEAREALKRLGEIK</sequence>
<dbReference type="InterPro" id="IPR011990">
    <property type="entry name" value="TPR-like_helical_dom_sf"/>
</dbReference>
<proteinExistence type="predicted"/>
<dbReference type="EMBL" id="VLLE01000006">
    <property type="protein sequence ID" value="TWI79398.1"/>
    <property type="molecule type" value="Genomic_DNA"/>
</dbReference>
<keyword evidence="1" id="KW-0677">Repeat</keyword>
<reference evidence="5 6" key="1">
    <citation type="journal article" date="2015" name="Stand. Genomic Sci.">
        <title>Genomic Encyclopedia of Bacterial and Archaeal Type Strains, Phase III: the genomes of soil and plant-associated and newly described type strains.</title>
        <authorList>
            <person name="Whitman W.B."/>
            <person name="Woyke T."/>
            <person name="Klenk H.P."/>
            <person name="Zhou Y."/>
            <person name="Lilburn T.G."/>
            <person name="Beck B.J."/>
            <person name="De Vos P."/>
            <person name="Vandamme P."/>
            <person name="Eisen J.A."/>
            <person name="Garrity G."/>
            <person name="Hugenholtz P."/>
            <person name="Kyrpides N.C."/>
        </authorList>
    </citation>
    <scope>NUCLEOTIDE SEQUENCE [LARGE SCALE GENOMIC DNA]</scope>
    <source>
        <strain evidence="5 6">CGMCC 1.7271</strain>
    </source>
</reference>
<evidence type="ECO:0000256" key="2">
    <source>
        <dbReference type="ARBA" id="ARBA00022803"/>
    </source>
</evidence>
<comment type="caution">
    <text evidence="5">The sequence shown here is derived from an EMBL/GenBank/DDBJ whole genome shotgun (WGS) entry which is preliminary data.</text>
</comment>
<gene>
    <name evidence="5" type="ORF">IQ13_3802</name>
</gene>
<dbReference type="Pfam" id="PF13432">
    <property type="entry name" value="TPR_16"/>
    <property type="match status" value="1"/>
</dbReference>
<keyword evidence="4" id="KW-0732">Signal</keyword>
<protein>
    <submittedName>
        <fullName evidence="5">Tetratricopeptide repeat protein</fullName>
    </submittedName>
</protein>
<evidence type="ECO:0000256" key="4">
    <source>
        <dbReference type="SAM" id="SignalP"/>
    </source>
</evidence>